<dbReference type="SUPFAM" id="SSF53659">
    <property type="entry name" value="Isocitrate/Isopropylmalate dehydrogenase-like"/>
    <property type="match status" value="1"/>
</dbReference>
<dbReference type="AlphaFoldDB" id="A0A7C4BBV0"/>
<comment type="caution">
    <text evidence="4">The sequence shown here is derived from an EMBL/GenBank/DDBJ whole genome shotgun (WGS) entry which is preliminary data.</text>
</comment>
<feature type="domain" description="Isopropylmalate dehydrogenase-like" evidence="3">
    <location>
        <begin position="6"/>
        <end position="335"/>
    </location>
</feature>
<comment type="similarity">
    <text evidence="1">Belongs to the isocitrate and isopropylmalate dehydrogenases family.</text>
</comment>
<protein>
    <submittedName>
        <fullName evidence="4">Isocitrate/isopropylmalate dehydrogenase family protein</fullName>
    </submittedName>
</protein>
<gene>
    <name evidence="4" type="ORF">ENV14_04005</name>
</gene>
<evidence type="ECO:0000256" key="1">
    <source>
        <dbReference type="ARBA" id="ARBA00007769"/>
    </source>
</evidence>
<dbReference type="InterPro" id="IPR024084">
    <property type="entry name" value="IsoPropMal-DH-like_dom"/>
</dbReference>
<dbReference type="SMART" id="SM01329">
    <property type="entry name" value="Iso_dh"/>
    <property type="match status" value="1"/>
</dbReference>
<dbReference type="GO" id="GO:0004449">
    <property type="term" value="F:isocitrate dehydrogenase (NAD+) activity"/>
    <property type="evidence" value="ECO:0007669"/>
    <property type="project" value="TreeGrafter"/>
</dbReference>
<accession>A0A7C4BBV0</accession>
<proteinExistence type="inferred from homology"/>
<evidence type="ECO:0000259" key="3">
    <source>
        <dbReference type="SMART" id="SM01329"/>
    </source>
</evidence>
<organism evidence="4">
    <name type="scientific">Ignisphaera aggregans</name>
    <dbReference type="NCBI Taxonomy" id="334771"/>
    <lineage>
        <taxon>Archaea</taxon>
        <taxon>Thermoproteota</taxon>
        <taxon>Thermoprotei</taxon>
        <taxon>Desulfurococcales</taxon>
        <taxon>Desulfurococcaceae</taxon>
        <taxon>Ignisphaera</taxon>
    </lineage>
</organism>
<dbReference type="PANTHER" id="PTHR11835">
    <property type="entry name" value="DECARBOXYLATING DEHYDROGENASES-ISOCITRATE, ISOPROPYLMALATE, TARTRATE"/>
    <property type="match status" value="1"/>
</dbReference>
<dbReference type="GO" id="GO:0006099">
    <property type="term" value="P:tricarboxylic acid cycle"/>
    <property type="evidence" value="ECO:0007669"/>
    <property type="project" value="TreeGrafter"/>
</dbReference>
<dbReference type="PANTHER" id="PTHR11835:SF34">
    <property type="entry name" value="ISOCITRATE DEHYDROGENASE [NAD] SUBUNIT ALPHA, MITOCHONDRIAL"/>
    <property type="match status" value="1"/>
</dbReference>
<evidence type="ECO:0000256" key="2">
    <source>
        <dbReference type="ARBA" id="ARBA00023002"/>
    </source>
</evidence>
<dbReference type="Gene3D" id="3.40.718.10">
    <property type="entry name" value="Isopropylmalate Dehydrogenase"/>
    <property type="match status" value="1"/>
</dbReference>
<dbReference type="GO" id="GO:0006102">
    <property type="term" value="P:isocitrate metabolic process"/>
    <property type="evidence" value="ECO:0007669"/>
    <property type="project" value="TreeGrafter"/>
</dbReference>
<reference evidence="4" key="1">
    <citation type="journal article" date="2020" name="mSystems">
        <title>Genome- and Community-Level Interaction Insights into Carbon Utilization and Element Cycling Functions of Hydrothermarchaeota in Hydrothermal Sediment.</title>
        <authorList>
            <person name="Zhou Z."/>
            <person name="Liu Y."/>
            <person name="Xu W."/>
            <person name="Pan J."/>
            <person name="Luo Z.H."/>
            <person name="Li M."/>
        </authorList>
    </citation>
    <scope>NUCLEOTIDE SEQUENCE [LARGE SCALE GENOMIC DNA]</scope>
    <source>
        <strain evidence="4">SpSt-732</strain>
    </source>
</reference>
<dbReference type="EMBL" id="DTFF01000038">
    <property type="protein sequence ID" value="HGI87539.1"/>
    <property type="molecule type" value="Genomic_DNA"/>
</dbReference>
<name>A0A7C4BBV0_9CREN</name>
<evidence type="ECO:0000313" key="4">
    <source>
        <dbReference type="EMBL" id="HGI87539.1"/>
    </source>
</evidence>
<dbReference type="Pfam" id="PF00180">
    <property type="entry name" value="Iso_dh"/>
    <property type="match status" value="1"/>
</dbReference>
<keyword evidence="2" id="KW-0560">Oxidoreductase</keyword>
<sequence>MVKRYRVGVLRGDGIGPEVVQAAVDVLNALELEIEYVELYGGYEYYRKTGKALQDDFFDVVKSLDAVLKGPLYTPPHEKEFKSVNVLLRKELDLYANVRPFRSYRGFSLKDFNFVIIRENTEDLYTGFESLYRGVALALKVVSYEGAKRIAEFAFSYAKSNGFKKVTVVHKANVLKISDGLFREVFYEVAKRHPDLQADELIVDTAGYTIVKNPEKLGVLVTPNLYGDILADVAAAVVGSLGLCGSAQIGENIAVFEPVHGVALDIAGKGVANPVGELESAKLMLLYLSNKYSDRRLYEKALRLDKAIHKTVEELKILTPDLGGSSKTRDVVDSIARLARSNNA</sequence>